<name>A0A645E1C8_9ZZZZ</name>
<organism evidence="11">
    <name type="scientific">bioreactor metagenome</name>
    <dbReference type="NCBI Taxonomy" id="1076179"/>
    <lineage>
        <taxon>unclassified sequences</taxon>
        <taxon>metagenomes</taxon>
        <taxon>ecological metagenomes</taxon>
    </lineage>
</organism>
<evidence type="ECO:0000256" key="2">
    <source>
        <dbReference type="ARBA" id="ARBA00022448"/>
    </source>
</evidence>
<evidence type="ECO:0000256" key="5">
    <source>
        <dbReference type="ARBA" id="ARBA00022683"/>
    </source>
</evidence>
<feature type="domain" description="PTS EIIC type-2" evidence="10">
    <location>
        <begin position="1"/>
        <end position="199"/>
    </location>
</feature>
<protein>
    <submittedName>
        <fullName evidence="11">PTS system fructose-specific EIIABC component</fullName>
    </submittedName>
</protein>
<keyword evidence="2" id="KW-0813">Transport</keyword>
<evidence type="ECO:0000256" key="6">
    <source>
        <dbReference type="ARBA" id="ARBA00022692"/>
    </source>
</evidence>
<dbReference type="InterPro" id="IPR006327">
    <property type="entry name" value="PTS_IIC_fruc"/>
</dbReference>
<feature type="transmembrane region" description="Helical" evidence="9">
    <location>
        <begin position="7"/>
        <end position="34"/>
    </location>
</feature>
<dbReference type="PANTHER" id="PTHR30505">
    <property type="entry name" value="FRUCTOSE-LIKE PERMEASE"/>
    <property type="match status" value="1"/>
</dbReference>
<evidence type="ECO:0000256" key="3">
    <source>
        <dbReference type="ARBA" id="ARBA00022475"/>
    </source>
</evidence>
<keyword evidence="6 9" id="KW-0812">Transmembrane</keyword>
<dbReference type="EMBL" id="VSSQ01042069">
    <property type="protein sequence ID" value="MPM95594.1"/>
    <property type="molecule type" value="Genomic_DNA"/>
</dbReference>
<keyword evidence="7 9" id="KW-1133">Transmembrane helix</keyword>
<comment type="caution">
    <text evidence="11">The sequence shown here is derived from an EMBL/GenBank/DDBJ whole genome shotgun (WGS) entry which is preliminary data.</text>
</comment>
<proteinExistence type="predicted"/>
<dbReference type="GO" id="GO:0009401">
    <property type="term" value="P:phosphoenolpyruvate-dependent sugar phosphotransferase system"/>
    <property type="evidence" value="ECO:0007669"/>
    <property type="project" value="UniProtKB-KW"/>
</dbReference>
<evidence type="ECO:0000256" key="8">
    <source>
        <dbReference type="ARBA" id="ARBA00023136"/>
    </source>
</evidence>
<evidence type="ECO:0000259" key="10">
    <source>
        <dbReference type="PROSITE" id="PS51104"/>
    </source>
</evidence>
<gene>
    <name evidence="11" type="primary">fruA_19</name>
    <name evidence="11" type="ORF">SDC9_142749</name>
</gene>
<keyword evidence="5" id="KW-0598">Phosphotransferase system</keyword>
<dbReference type="GO" id="GO:0005886">
    <property type="term" value="C:plasma membrane"/>
    <property type="evidence" value="ECO:0007669"/>
    <property type="project" value="UniProtKB-SubCell"/>
</dbReference>
<dbReference type="GO" id="GO:0008982">
    <property type="term" value="F:protein-N(PI)-phosphohistidine-sugar phosphotransferase activity"/>
    <property type="evidence" value="ECO:0007669"/>
    <property type="project" value="InterPro"/>
</dbReference>
<evidence type="ECO:0000256" key="4">
    <source>
        <dbReference type="ARBA" id="ARBA00022597"/>
    </source>
</evidence>
<feature type="transmembrane region" description="Helical" evidence="9">
    <location>
        <begin position="70"/>
        <end position="92"/>
    </location>
</feature>
<reference evidence="11" key="1">
    <citation type="submission" date="2019-08" db="EMBL/GenBank/DDBJ databases">
        <authorList>
            <person name="Kucharzyk K."/>
            <person name="Murdoch R.W."/>
            <person name="Higgins S."/>
            <person name="Loffler F."/>
        </authorList>
    </citation>
    <scope>NUCLEOTIDE SEQUENCE</scope>
</reference>
<feature type="transmembrane region" description="Helical" evidence="9">
    <location>
        <begin position="169"/>
        <end position="189"/>
    </location>
</feature>
<keyword evidence="3" id="KW-1003">Cell membrane</keyword>
<comment type="subcellular location">
    <subcellularLocation>
        <location evidence="1">Cell inner membrane</location>
        <topology evidence="1">Multi-pass membrane protein</topology>
    </subcellularLocation>
</comment>
<dbReference type="PANTHER" id="PTHR30505:SF28">
    <property type="entry name" value="PTS SYSTEM 2-O-ALPHA-MANNOSYL-D-GLYCERATE-SPECIFIC EIIABC COMPONENT"/>
    <property type="match status" value="1"/>
</dbReference>
<dbReference type="GO" id="GO:0090563">
    <property type="term" value="F:protein-phosphocysteine-sugar phosphotransferase activity"/>
    <property type="evidence" value="ECO:0007669"/>
    <property type="project" value="TreeGrafter"/>
</dbReference>
<evidence type="ECO:0000313" key="11">
    <source>
        <dbReference type="EMBL" id="MPM95594.1"/>
    </source>
</evidence>
<feature type="transmembrane region" description="Helical" evidence="9">
    <location>
        <begin position="104"/>
        <end position="124"/>
    </location>
</feature>
<evidence type="ECO:0000256" key="9">
    <source>
        <dbReference type="SAM" id="Phobius"/>
    </source>
</evidence>
<evidence type="ECO:0000256" key="1">
    <source>
        <dbReference type="ARBA" id="ARBA00004429"/>
    </source>
</evidence>
<evidence type="ECO:0000256" key="7">
    <source>
        <dbReference type="ARBA" id="ARBA00022989"/>
    </source>
</evidence>
<dbReference type="NCBIfam" id="TIGR01427">
    <property type="entry name" value="PTS_IIC_fructo"/>
    <property type="match status" value="1"/>
</dbReference>
<dbReference type="PROSITE" id="PS51104">
    <property type="entry name" value="PTS_EIIC_TYPE_2"/>
    <property type="match status" value="1"/>
</dbReference>
<dbReference type="InterPro" id="IPR050864">
    <property type="entry name" value="Bacterial_PTS_Sugar_Transport"/>
</dbReference>
<dbReference type="InterPro" id="IPR013014">
    <property type="entry name" value="PTS_EIIC_2"/>
</dbReference>
<keyword evidence="8 9" id="KW-0472">Membrane</keyword>
<dbReference type="GO" id="GO:0005351">
    <property type="term" value="F:carbohydrate:proton symporter activity"/>
    <property type="evidence" value="ECO:0007669"/>
    <property type="project" value="InterPro"/>
</dbReference>
<sequence length="210" mass="21824">MAVINPLMIWINTAITGLLSGMSGSAAVILGLVVGGMMAADMGGPINKAAYLFATAQLASPGADGMGYRIMAACMIGGMVPPLAIALCTTLFKNRFTPRERQSGLANYIMGLSFITEGAIPFAASDPLRVLPAMIVGSAVSGGLSMMFGCQLHAPHGGIFVLPTIMHPLFYFLSLAVGMVIGCLLLALLKKPLPKEVYDARIEGGTGDLF</sequence>
<keyword evidence="4" id="KW-0762">Sugar transport</keyword>
<dbReference type="AlphaFoldDB" id="A0A645E1C8"/>
<accession>A0A645E1C8</accession>